<dbReference type="Pfam" id="PF07593">
    <property type="entry name" value="UnbV_ASPIC"/>
    <property type="match status" value="1"/>
</dbReference>
<accession>A0A7W5H7Y2</accession>
<evidence type="ECO:0000313" key="6">
    <source>
        <dbReference type="Proteomes" id="UP000536179"/>
    </source>
</evidence>
<dbReference type="InterPro" id="IPR011990">
    <property type="entry name" value="TPR-like_helical_dom_sf"/>
</dbReference>
<dbReference type="EMBL" id="JACHXU010000019">
    <property type="protein sequence ID" value="MBB3208869.1"/>
    <property type="molecule type" value="Genomic_DNA"/>
</dbReference>
<protein>
    <submittedName>
        <fullName evidence="5">Tetratricopeptide (TPR) repeat protein</fullName>
    </submittedName>
</protein>
<name>A0A7W5H7Y2_9BACT</name>
<dbReference type="Pfam" id="PF13517">
    <property type="entry name" value="FG-GAP_3"/>
    <property type="match status" value="1"/>
</dbReference>
<evidence type="ECO:0000313" key="5">
    <source>
        <dbReference type="EMBL" id="MBB3208869.1"/>
    </source>
</evidence>
<keyword evidence="3" id="KW-1133">Transmembrane helix</keyword>
<feature type="compositionally biased region" description="Basic and acidic residues" evidence="2">
    <location>
        <begin position="65"/>
        <end position="80"/>
    </location>
</feature>
<keyword evidence="3" id="KW-0472">Membrane</keyword>
<gene>
    <name evidence="5" type="ORF">FHS27_004703</name>
</gene>
<dbReference type="RefSeq" id="WP_221225305.1">
    <property type="nucleotide sequence ID" value="NZ_JACHXU010000019.1"/>
</dbReference>
<dbReference type="PANTHER" id="PTHR16026">
    <property type="entry name" value="CARTILAGE ACIDIC PROTEIN 1"/>
    <property type="match status" value="1"/>
</dbReference>
<dbReference type="InterPro" id="IPR011519">
    <property type="entry name" value="UnbV_ASPIC"/>
</dbReference>
<dbReference type="SUPFAM" id="SSF69318">
    <property type="entry name" value="Integrin alpha N-terminal domain"/>
    <property type="match status" value="1"/>
</dbReference>
<dbReference type="SUPFAM" id="SSF48452">
    <property type="entry name" value="TPR-like"/>
    <property type="match status" value="2"/>
</dbReference>
<feature type="transmembrane region" description="Helical" evidence="3">
    <location>
        <begin position="12"/>
        <end position="32"/>
    </location>
</feature>
<evidence type="ECO:0000256" key="3">
    <source>
        <dbReference type="SAM" id="Phobius"/>
    </source>
</evidence>
<keyword evidence="3" id="KW-0812">Transmembrane</keyword>
<organism evidence="5 6">
    <name type="scientific">Aporhodopirellula rubra</name>
    <dbReference type="NCBI Taxonomy" id="980271"/>
    <lineage>
        <taxon>Bacteria</taxon>
        <taxon>Pseudomonadati</taxon>
        <taxon>Planctomycetota</taxon>
        <taxon>Planctomycetia</taxon>
        <taxon>Pirellulales</taxon>
        <taxon>Pirellulaceae</taxon>
        <taxon>Aporhodopirellula</taxon>
    </lineage>
</organism>
<keyword evidence="6" id="KW-1185">Reference proteome</keyword>
<evidence type="ECO:0000256" key="1">
    <source>
        <dbReference type="ARBA" id="ARBA00022729"/>
    </source>
</evidence>
<reference evidence="5 6" key="1">
    <citation type="submission" date="2020-08" db="EMBL/GenBank/DDBJ databases">
        <title>Genomic Encyclopedia of Type Strains, Phase III (KMG-III): the genomes of soil and plant-associated and newly described type strains.</title>
        <authorList>
            <person name="Whitman W."/>
        </authorList>
    </citation>
    <scope>NUCLEOTIDE SEQUENCE [LARGE SCALE GENOMIC DNA]</scope>
    <source>
        <strain evidence="5 6">CECT 8075</strain>
    </source>
</reference>
<keyword evidence="1" id="KW-0732">Signal</keyword>
<feature type="region of interest" description="Disordered" evidence="2">
    <location>
        <begin position="38"/>
        <end position="80"/>
    </location>
</feature>
<dbReference type="InterPro" id="IPR013517">
    <property type="entry name" value="FG-GAP"/>
</dbReference>
<feature type="domain" description="ASPIC/UnbV" evidence="4">
    <location>
        <begin position="942"/>
        <end position="1002"/>
    </location>
</feature>
<sequence>MKDARIVAAHQWGRYAPFTLAVMFGFVFPFVGCTKQTGPDAPPAGQSSHLSTQARAEASAKAPKSRTEKELLSRARQEMQRGDVDSARRYLREFLVGLPDDRDLIQNAAELFVSLGDIGDAVQLYGDLVASADVPSKELLYGYARGLMQQGRPFETVEVLRQAVAAYPNDASARRDLAGLLASLGLQSEAGEHLRWLVQRGFGGPQELVILSDLTRPQTDEKTCEYALENYPEDQRPRYSLAVKAAHSGKWDEVAGHCQRLLETHPTFVPGIALYGRVIVERHPASGSDSNWLSWKAALPETIEKYPDYWHALGGNSLRQNDDEEAAFAFWKAGLLNENDTEAIHQLTNCLAKLGIEDAWRSELAERIDGISRLRQLVDLISLNQLNSQKTAVEISSVLVSLGRLWEAASWLRAGSKMTSDLEPELGDRYRDVRAKMTSKTPWMLATSRVVGSRDLSAFDSSGKEDRVALSDNPAPAMNANTESAPTAIRFKDEASKRALHHRCVISKPDGEESDLWIYQSIAGGAAVLDFDCDGWPDFYFTSMDGQPMKSDSQPNHLYRNLQSRFERCTEYASVGDRGFSQGVAVGDFNSDGFPDLMVSNIGVNRLYQNNGDGTFREVAKERGLGGEDWTTSVALADVDLDGVMDVFEVGYCRGDLPFQSKCTRDGFTRTCSPLSFPAQPDRVWKGTENGRFIDFSSNWLVGQQPSYGLAILVGQFDAAPGLDLFVANDMAPNHFWSTRNDGSDDFRLSEQAAIAGVAVDERSRRQASMGMTVGDPDHDGDFDFFITNHANESNTYYEQVHPGTWIDQTRKVGLRESSIPMLGFGTTWFDADNDGELELLVCNGHVDDFSHLGEPLRMPMQLYRRHVNGRWNLLPVSDIGEPMAKKRVARNVVLADVDRDGRTDAAVTGLFDPVALLMNDSEVRGQSVSVYLRGTSSHRDAVGSIVTAKIGERLLRQQLIAGDGFQCSSEKCLRFAVPENTSIEQVTVQWPGGRISQYETLMQSGRILLIENESEPYSY</sequence>
<evidence type="ECO:0000259" key="4">
    <source>
        <dbReference type="Pfam" id="PF07593"/>
    </source>
</evidence>
<proteinExistence type="predicted"/>
<evidence type="ECO:0000256" key="2">
    <source>
        <dbReference type="SAM" id="MobiDB-lite"/>
    </source>
</evidence>
<dbReference type="InterPro" id="IPR028994">
    <property type="entry name" value="Integrin_alpha_N"/>
</dbReference>
<comment type="caution">
    <text evidence="5">The sequence shown here is derived from an EMBL/GenBank/DDBJ whole genome shotgun (WGS) entry which is preliminary data.</text>
</comment>
<dbReference type="AlphaFoldDB" id="A0A7W5H7Y2"/>
<dbReference type="Proteomes" id="UP000536179">
    <property type="component" value="Unassembled WGS sequence"/>
</dbReference>
<feature type="compositionally biased region" description="Polar residues" evidence="2">
    <location>
        <begin position="45"/>
        <end position="54"/>
    </location>
</feature>
<dbReference type="Gene3D" id="1.25.40.10">
    <property type="entry name" value="Tetratricopeptide repeat domain"/>
    <property type="match status" value="2"/>
</dbReference>
<dbReference type="InterPro" id="IPR027039">
    <property type="entry name" value="Crtac1"/>
</dbReference>
<dbReference type="Gene3D" id="2.130.10.130">
    <property type="entry name" value="Integrin alpha, N-terminal"/>
    <property type="match status" value="2"/>
</dbReference>
<dbReference type="PANTHER" id="PTHR16026:SF0">
    <property type="entry name" value="CARTILAGE ACIDIC PROTEIN 1"/>
    <property type="match status" value="1"/>
</dbReference>